<dbReference type="Proteomes" id="UP001185069">
    <property type="component" value="Unassembled WGS sequence"/>
</dbReference>
<keyword evidence="8 11" id="KW-1133">Transmembrane helix</keyword>
<sequence length="198" mass="20532">MNTFTSYLRQFGTAFRLLLAATLVLGLGYPAVVWGVGQLAFPSQANGSIVLVDGQPAASSLIVQSPADGLGPEWFRPRPSAVNWDPTSSSPSNLGPNDPKLAESIAQLRAQVAKDEGVVEDQVPLDAVTASGSGLDPQISSGYAKLQIPRIAAATGLPESALADLVAKNTTSALESLLGQEAVNVTRLNLDLAAAVRK</sequence>
<evidence type="ECO:0000256" key="5">
    <source>
        <dbReference type="ARBA" id="ARBA00022741"/>
    </source>
</evidence>
<keyword evidence="3 11" id="KW-0633">Potassium transport</keyword>
<evidence type="ECO:0000313" key="13">
    <source>
        <dbReference type="EMBL" id="MDR6270340.1"/>
    </source>
</evidence>
<evidence type="ECO:0000256" key="10">
    <source>
        <dbReference type="ARBA" id="ARBA00023136"/>
    </source>
</evidence>
<dbReference type="InterPro" id="IPR003820">
    <property type="entry name" value="KdpC"/>
</dbReference>
<keyword evidence="10 11" id="KW-0472">Membrane</keyword>
<keyword evidence="7 11" id="KW-0630">Potassium</keyword>
<evidence type="ECO:0000256" key="4">
    <source>
        <dbReference type="ARBA" id="ARBA00022692"/>
    </source>
</evidence>
<proteinExistence type="inferred from homology"/>
<keyword evidence="14" id="KW-1185">Reference proteome</keyword>
<comment type="similarity">
    <text evidence="11">Belongs to the KdpC family.</text>
</comment>
<keyword evidence="2 11" id="KW-1003">Cell membrane</keyword>
<evidence type="ECO:0000256" key="3">
    <source>
        <dbReference type="ARBA" id="ARBA00022538"/>
    </source>
</evidence>
<gene>
    <name evidence="11" type="primary">kdpC</name>
    <name evidence="13" type="ORF">JOE69_002578</name>
</gene>
<evidence type="ECO:0000256" key="8">
    <source>
        <dbReference type="ARBA" id="ARBA00022989"/>
    </source>
</evidence>
<evidence type="ECO:0000256" key="9">
    <source>
        <dbReference type="ARBA" id="ARBA00023065"/>
    </source>
</evidence>
<comment type="subcellular location">
    <subcellularLocation>
        <location evidence="11">Cell membrane</location>
        <topology evidence="11">Single-pass membrane protein</topology>
    </subcellularLocation>
</comment>
<evidence type="ECO:0000256" key="7">
    <source>
        <dbReference type="ARBA" id="ARBA00022958"/>
    </source>
</evidence>
<accession>A0ABU1JDV7</accession>
<comment type="caution">
    <text evidence="13">The sequence shown here is derived from an EMBL/GenBank/DDBJ whole genome shotgun (WGS) entry which is preliminary data.</text>
</comment>
<evidence type="ECO:0000256" key="1">
    <source>
        <dbReference type="ARBA" id="ARBA00022448"/>
    </source>
</evidence>
<dbReference type="PIRSF" id="PIRSF001296">
    <property type="entry name" value="K_ATPase_KdpC"/>
    <property type="match status" value="1"/>
</dbReference>
<reference evidence="13 14" key="1">
    <citation type="submission" date="2023-07" db="EMBL/GenBank/DDBJ databases">
        <title>Sequencing the genomes of 1000 actinobacteria strains.</title>
        <authorList>
            <person name="Klenk H.-P."/>
        </authorList>
    </citation>
    <scope>NUCLEOTIDE SEQUENCE [LARGE SCALE GENOMIC DNA]</scope>
    <source>
        <strain evidence="13 14">DSM 14555</strain>
    </source>
</reference>
<keyword evidence="5 11" id="KW-0547">Nucleotide-binding</keyword>
<keyword evidence="9 11" id="KW-0406">Ion transport</keyword>
<keyword evidence="4 11" id="KW-0812">Transmembrane</keyword>
<dbReference type="PANTHER" id="PTHR30042:SF2">
    <property type="entry name" value="POTASSIUM-TRANSPORTING ATPASE KDPC SUBUNIT"/>
    <property type="match status" value="1"/>
</dbReference>
<dbReference type="EMBL" id="JAVDQF010000001">
    <property type="protein sequence ID" value="MDR6270340.1"/>
    <property type="molecule type" value="Genomic_DNA"/>
</dbReference>
<dbReference type="Pfam" id="PF02669">
    <property type="entry name" value="KdpC"/>
    <property type="match status" value="1"/>
</dbReference>
<dbReference type="HAMAP" id="MF_00276">
    <property type="entry name" value="KdpC"/>
    <property type="match status" value="1"/>
</dbReference>
<feature type="region of interest" description="Disordered" evidence="12">
    <location>
        <begin position="79"/>
        <end position="99"/>
    </location>
</feature>
<comment type="subunit">
    <text evidence="11">The system is composed of three essential subunits: KdpA, KdpB and KdpC.</text>
</comment>
<evidence type="ECO:0000256" key="11">
    <source>
        <dbReference type="HAMAP-Rule" id="MF_00276"/>
    </source>
</evidence>
<evidence type="ECO:0000256" key="12">
    <source>
        <dbReference type="SAM" id="MobiDB-lite"/>
    </source>
</evidence>
<feature type="compositionally biased region" description="Polar residues" evidence="12">
    <location>
        <begin position="85"/>
        <end position="95"/>
    </location>
</feature>
<evidence type="ECO:0000313" key="14">
    <source>
        <dbReference type="Proteomes" id="UP001185069"/>
    </source>
</evidence>
<keyword evidence="6 11" id="KW-0067">ATP-binding</keyword>
<evidence type="ECO:0000256" key="6">
    <source>
        <dbReference type="ARBA" id="ARBA00022840"/>
    </source>
</evidence>
<dbReference type="RefSeq" id="WP_309799349.1">
    <property type="nucleotide sequence ID" value="NZ_BAAAHY010000007.1"/>
</dbReference>
<evidence type="ECO:0000256" key="2">
    <source>
        <dbReference type="ARBA" id="ARBA00022475"/>
    </source>
</evidence>
<name>A0ABU1JDV7_9MICC</name>
<organism evidence="13 14">
    <name type="scientific">Arthrobacter russicus</name>
    <dbReference type="NCBI Taxonomy" id="172040"/>
    <lineage>
        <taxon>Bacteria</taxon>
        <taxon>Bacillati</taxon>
        <taxon>Actinomycetota</taxon>
        <taxon>Actinomycetes</taxon>
        <taxon>Micrococcales</taxon>
        <taxon>Micrococcaceae</taxon>
        <taxon>Arthrobacter</taxon>
    </lineage>
</organism>
<comment type="function">
    <text evidence="11">Part of the high-affinity ATP-driven potassium transport (or Kdp) system, which catalyzes the hydrolysis of ATP coupled with the electrogenic transport of potassium into the cytoplasm. This subunit acts as a catalytic chaperone that increases the ATP-binding affinity of the ATP-hydrolyzing subunit KdpB by the formation of a transient KdpB/KdpC/ATP ternary complex.</text>
</comment>
<dbReference type="PANTHER" id="PTHR30042">
    <property type="entry name" value="POTASSIUM-TRANSPORTING ATPASE C CHAIN"/>
    <property type="match status" value="1"/>
</dbReference>
<keyword evidence="1 11" id="KW-0813">Transport</keyword>
<protein>
    <recommendedName>
        <fullName evidence="11">Potassium-transporting ATPase KdpC subunit</fullName>
    </recommendedName>
    <alternativeName>
        <fullName evidence="11">ATP phosphohydrolase [potassium-transporting] C chain</fullName>
    </alternativeName>
    <alternativeName>
        <fullName evidence="11">Potassium-binding and translocating subunit C</fullName>
    </alternativeName>
    <alternativeName>
        <fullName evidence="11">Potassium-translocating ATPase C chain</fullName>
    </alternativeName>
</protein>